<dbReference type="SUPFAM" id="SSF56176">
    <property type="entry name" value="FAD-binding/transporter-associated domain-like"/>
    <property type="match status" value="1"/>
</dbReference>
<keyword evidence="3" id="KW-0274">FAD</keyword>
<dbReference type="InterPro" id="IPR016171">
    <property type="entry name" value="Vanillyl_alc_oxidase_C-sub2"/>
</dbReference>
<evidence type="ECO:0000256" key="1">
    <source>
        <dbReference type="ARBA" id="ARBA00008000"/>
    </source>
</evidence>
<organism evidence="5 6">
    <name type="scientific">Caulobacter ginsengisoli</name>
    <dbReference type="NCBI Taxonomy" id="400775"/>
    <lineage>
        <taxon>Bacteria</taxon>
        <taxon>Pseudomonadati</taxon>
        <taxon>Pseudomonadota</taxon>
        <taxon>Alphaproteobacteria</taxon>
        <taxon>Caulobacterales</taxon>
        <taxon>Caulobacteraceae</taxon>
        <taxon>Caulobacter</taxon>
    </lineage>
</organism>
<dbReference type="InterPro" id="IPR006094">
    <property type="entry name" value="Oxid_FAD_bind_N"/>
</dbReference>
<evidence type="ECO:0000259" key="4">
    <source>
        <dbReference type="PROSITE" id="PS51387"/>
    </source>
</evidence>
<dbReference type="SUPFAM" id="SSF55103">
    <property type="entry name" value="FAD-linked oxidases, C-terminal domain"/>
    <property type="match status" value="1"/>
</dbReference>
<comment type="caution">
    <text evidence="5">The sequence shown here is derived from an EMBL/GenBank/DDBJ whole genome shotgun (WGS) entry which is preliminary data.</text>
</comment>
<dbReference type="InterPro" id="IPR016166">
    <property type="entry name" value="FAD-bd_PCMH"/>
</dbReference>
<name>A0ABU0IZN3_9CAUL</name>
<comment type="similarity">
    <text evidence="1">Belongs to the FAD-binding oxidoreductase/transferase type 4 family.</text>
</comment>
<dbReference type="PROSITE" id="PS51387">
    <property type="entry name" value="FAD_PCMH"/>
    <property type="match status" value="1"/>
</dbReference>
<dbReference type="GO" id="GO:0008609">
    <property type="term" value="F:alkylglycerone-phosphate synthase activity"/>
    <property type="evidence" value="ECO:0007669"/>
    <property type="project" value="UniProtKB-EC"/>
</dbReference>
<dbReference type="PANTHER" id="PTHR46568:SF1">
    <property type="entry name" value="ALKYLDIHYDROXYACETONEPHOSPHATE SYNTHASE, PEROXISOMAL"/>
    <property type="match status" value="1"/>
</dbReference>
<dbReference type="Proteomes" id="UP001228905">
    <property type="component" value="Unassembled WGS sequence"/>
</dbReference>
<keyword evidence="6" id="KW-1185">Reference proteome</keyword>
<dbReference type="Gene3D" id="3.30.465.10">
    <property type="match status" value="1"/>
</dbReference>
<evidence type="ECO:0000313" key="6">
    <source>
        <dbReference type="Proteomes" id="UP001228905"/>
    </source>
</evidence>
<protein>
    <submittedName>
        <fullName evidence="5">Alkyldihydroxyacetonephosphate synthase</fullName>
        <ecNumber evidence="5">2.5.1.26</ecNumber>
    </submittedName>
</protein>
<dbReference type="Gene3D" id="1.10.45.10">
    <property type="entry name" value="Vanillyl-alcohol Oxidase, Chain A, domain 4"/>
    <property type="match status" value="1"/>
</dbReference>
<reference evidence="5 6" key="1">
    <citation type="submission" date="2023-07" db="EMBL/GenBank/DDBJ databases">
        <title>Genomic Encyclopedia of Type Strains, Phase IV (KMG-IV): sequencing the most valuable type-strain genomes for metagenomic binning, comparative biology and taxonomic classification.</title>
        <authorList>
            <person name="Goeker M."/>
        </authorList>
    </citation>
    <scope>NUCLEOTIDE SEQUENCE [LARGE SCALE GENOMIC DNA]</scope>
    <source>
        <strain evidence="5 6">DSM 18695</strain>
    </source>
</reference>
<dbReference type="Pfam" id="PF01565">
    <property type="entry name" value="FAD_binding_4"/>
    <property type="match status" value="1"/>
</dbReference>
<dbReference type="InterPro" id="IPR016164">
    <property type="entry name" value="FAD-linked_Oxase-like_C"/>
</dbReference>
<dbReference type="InterPro" id="IPR016169">
    <property type="entry name" value="FAD-bd_PCMH_sub2"/>
</dbReference>
<keyword evidence="5" id="KW-0808">Transferase</keyword>
<evidence type="ECO:0000256" key="2">
    <source>
        <dbReference type="ARBA" id="ARBA00022630"/>
    </source>
</evidence>
<sequence>MIDDVITALSGAIGPDKVAVDLDSLKSRRFDQWVVNHLRDWRGEVLPLPGVVVRPSSVADVQAILRLANRESIAVIPHGLGSGVCGGVVASPDAILLDMSSFNAVRGVDPVNLLASFDAGKNGLEAEEAVAAHGLTIGHWPQSVAISSVGGWVSTRASGQFSSAYGNIEDIIHSIEAVLPTGELVVLGKAARAAAGPDLRHLLMGAEGIMGVVTGVTLSLRCQAEHRAMTAFHAPTMAAGFEAQRIIYQADWRPPVMRLYDAKEARRSFKDHANEDQGLLLMIHEGPKARVEVEVAGVTALALAAGLTPAPTQATADWFARRNHVPAWRDLLERGFIVDTVEVSGSWTAIEAIYEDAVAALEEVGGIVNASAHSSHVYRSGINLYFSFAAKVEDSADMEPLYFECWRRILEATARHGGGIAHHHGSGRVRRDYLHHDLGDEGVALLRRVKAALDPNMIMNPGNLLPDA</sequence>
<keyword evidence="2" id="KW-0285">Flavoprotein</keyword>
<dbReference type="RefSeq" id="WP_307352897.1">
    <property type="nucleotide sequence ID" value="NZ_JAUSVS010000014.1"/>
</dbReference>
<dbReference type="PANTHER" id="PTHR46568">
    <property type="entry name" value="ALKYLDIHYDROXYACETONEPHOSPHATE SYNTHASE, PEROXISOMAL"/>
    <property type="match status" value="1"/>
</dbReference>
<dbReference type="Gene3D" id="3.30.300.330">
    <property type="match status" value="1"/>
</dbReference>
<dbReference type="InterPro" id="IPR004113">
    <property type="entry name" value="FAD-bd_oxidored_4_C"/>
</dbReference>
<gene>
    <name evidence="5" type="ORF">QO010_004552</name>
</gene>
<feature type="domain" description="FAD-binding PCMH-type" evidence="4">
    <location>
        <begin position="45"/>
        <end position="223"/>
    </location>
</feature>
<accession>A0ABU0IZN3</accession>
<evidence type="ECO:0000313" key="5">
    <source>
        <dbReference type="EMBL" id="MDQ0466756.1"/>
    </source>
</evidence>
<dbReference type="EC" id="2.5.1.26" evidence="5"/>
<proteinExistence type="inferred from homology"/>
<dbReference type="InterPro" id="IPR025650">
    <property type="entry name" value="Alkyl-DHAP_Synthase"/>
</dbReference>
<dbReference type="Pfam" id="PF02913">
    <property type="entry name" value="FAD-oxidase_C"/>
    <property type="match status" value="1"/>
</dbReference>
<dbReference type="InterPro" id="IPR036318">
    <property type="entry name" value="FAD-bd_PCMH-like_sf"/>
</dbReference>
<evidence type="ECO:0000256" key="3">
    <source>
        <dbReference type="ARBA" id="ARBA00022827"/>
    </source>
</evidence>
<dbReference type="EMBL" id="JAUSVS010000014">
    <property type="protein sequence ID" value="MDQ0466756.1"/>
    <property type="molecule type" value="Genomic_DNA"/>
</dbReference>